<proteinExistence type="predicted"/>
<reference evidence="1 2" key="1">
    <citation type="submission" date="2019-03" db="EMBL/GenBank/DDBJ databases">
        <title>Lake Tanganyika Metagenome-Assembled Genomes (MAGs).</title>
        <authorList>
            <person name="Tran P."/>
        </authorList>
    </citation>
    <scope>NUCLEOTIDE SEQUENCE [LARGE SCALE GENOMIC DNA]</scope>
    <source>
        <strain evidence="1">K_DeepCast_65m_m2_236</strain>
    </source>
</reference>
<name>A0A938BNH9_9BACT</name>
<evidence type="ECO:0000313" key="2">
    <source>
        <dbReference type="Proteomes" id="UP000703893"/>
    </source>
</evidence>
<sequence>MCGGVVGAATINGPQGSFKARENGTYNLLESRGSTNNLSIQGTFDNNELRNVKMTVGGGLGQPGDQIEFTNGGKVIV</sequence>
<accession>A0A938BNH9</accession>
<dbReference type="EMBL" id="VGJX01000462">
    <property type="protein sequence ID" value="MBM3275150.1"/>
    <property type="molecule type" value="Genomic_DNA"/>
</dbReference>
<protein>
    <submittedName>
        <fullName evidence="1">Uncharacterized protein</fullName>
    </submittedName>
</protein>
<comment type="caution">
    <text evidence="1">The sequence shown here is derived from an EMBL/GenBank/DDBJ whole genome shotgun (WGS) entry which is preliminary data.</text>
</comment>
<dbReference type="AlphaFoldDB" id="A0A938BNH9"/>
<evidence type="ECO:0000313" key="1">
    <source>
        <dbReference type="EMBL" id="MBM3275150.1"/>
    </source>
</evidence>
<feature type="non-terminal residue" evidence="1">
    <location>
        <position position="77"/>
    </location>
</feature>
<organism evidence="1 2">
    <name type="scientific">Candidatus Tanganyikabacteria bacterium</name>
    <dbReference type="NCBI Taxonomy" id="2961651"/>
    <lineage>
        <taxon>Bacteria</taxon>
        <taxon>Bacillati</taxon>
        <taxon>Candidatus Sericytochromatia</taxon>
        <taxon>Candidatus Tanganyikabacteria</taxon>
    </lineage>
</organism>
<dbReference type="Proteomes" id="UP000703893">
    <property type="component" value="Unassembled WGS sequence"/>
</dbReference>
<gene>
    <name evidence="1" type="ORF">FJZ00_08345</name>
</gene>